<feature type="non-terminal residue" evidence="3">
    <location>
        <position position="1"/>
    </location>
</feature>
<dbReference type="InterPro" id="IPR000242">
    <property type="entry name" value="PTP_cat"/>
</dbReference>
<dbReference type="Pfam" id="PF00102">
    <property type="entry name" value="Y_phosphatase"/>
    <property type="match status" value="2"/>
</dbReference>
<evidence type="ECO:0000313" key="4">
    <source>
        <dbReference type="Proteomes" id="UP001054945"/>
    </source>
</evidence>
<sequence length="379" mass="43076">VADGSVSSVQVMCDRFWPHDVDHPEDVRRHRSDSPLRDHARQLQHTHHATEKTVSLTLRGVAHAHKPLPMCPTRLQGEGEELFRAVPRQRAACRTLRSDGCGRTGAYICLDSNLDLVDEDGVCDVYGYTRSLRNARRHGGRREPVQVHLRCHRGGSHQWTDVVPGRSDLSEAETQIAEEPAHQTERVPEGVREDQQHVCQIHHRRPGGGSPAREPRQKQDHLDPDNFRPYLSSFQSNDSTDYINAVFVDGYLRSKEFIVTEWPMQHTVPDFWSLVYDHDCNSIVVLCEHPPSSSYPQFYPSEKEKSRKFGPVFTIETVSYSALPNIKSWIFKIIKKVVSLTELMSGVKAEPKTTQLFIITCWPAGPRRCPPPPTPSWSS</sequence>
<accession>A0AAV4WMH1</accession>
<gene>
    <name evidence="3" type="primary">PTPRK</name>
    <name evidence="3" type="ORF">CEXT_543831</name>
</gene>
<proteinExistence type="predicted"/>
<keyword evidence="4" id="KW-1185">Reference proteome</keyword>
<dbReference type="PROSITE" id="PS50055">
    <property type="entry name" value="TYR_PHOSPHATASE_PTP"/>
    <property type="match status" value="1"/>
</dbReference>
<dbReference type="Proteomes" id="UP001054945">
    <property type="component" value="Unassembled WGS sequence"/>
</dbReference>
<dbReference type="PANTHER" id="PTHR19134">
    <property type="entry name" value="RECEPTOR-TYPE TYROSINE-PROTEIN PHOSPHATASE"/>
    <property type="match status" value="1"/>
</dbReference>
<dbReference type="Gene3D" id="3.90.190.10">
    <property type="entry name" value="Protein tyrosine phosphatase superfamily"/>
    <property type="match status" value="2"/>
</dbReference>
<dbReference type="GO" id="GO:0004725">
    <property type="term" value="F:protein tyrosine phosphatase activity"/>
    <property type="evidence" value="ECO:0007669"/>
    <property type="project" value="InterPro"/>
</dbReference>
<comment type="caution">
    <text evidence="3">The sequence shown here is derived from an EMBL/GenBank/DDBJ whole genome shotgun (WGS) entry which is preliminary data.</text>
</comment>
<evidence type="ECO:0000259" key="2">
    <source>
        <dbReference type="PROSITE" id="PS50055"/>
    </source>
</evidence>
<reference evidence="3 4" key="1">
    <citation type="submission" date="2021-06" db="EMBL/GenBank/DDBJ databases">
        <title>Caerostris extrusa draft genome.</title>
        <authorList>
            <person name="Kono N."/>
            <person name="Arakawa K."/>
        </authorList>
    </citation>
    <scope>NUCLEOTIDE SEQUENCE [LARGE SCALE GENOMIC DNA]</scope>
</reference>
<feature type="compositionally biased region" description="Basic and acidic residues" evidence="1">
    <location>
        <begin position="213"/>
        <end position="226"/>
    </location>
</feature>
<feature type="region of interest" description="Disordered" evidence="1">
    <location>
        <begin position="24"/>
        <end position="48"/>
    </location>
</feature>
<evidence type="ECO:0000313" key="3">
    <source>
        <dbReference type="EMBL" id="GIY84066.1"/>
    </source>
</evidence>
<dbReference type="PANTHER" id="PTHR19134:SF449">
    <property type="entry name" value="TYROSINE-PROTEIN PHOSPHATASE 1"/>
    <property type="match status" value="1"/>
</dbReference>
<feature type="domain" description="Tyrosine-protein phosphatase" evidence="2">
    <location>
        <begin position="215"/>
        <end position="379"/>
    </location>
</feature>
<feature type="compositionally biased region" description="Basic and acidic residues" evidence="1">
    <location>
        <begin position="24"/>
        <end position="41"/>
    </location>
</feature>
<keyword evidence="3" id="KW-0675">Receptor</keyword>
<evidence type="ECO:0000256" key="1">
    <source>
        <dbReference type="SAM" id="MobiDB-lite"/>
    </source>
</evidence>
<dbReference type="EMBL" id="BPLR01016464">
    <property type="protein sequence ID" value="GIY84066.1"/>
    <property type="molecule type" value="Genomic_DNA"/>
</dbReference>
<dbReference type="SMART" id="SM00194">
    <property type="entry name" value="PTPc"/>
    <property type="match status" value="1"/>
</dbReference>
<dbReference type="SUPFAM" id="SSF52799">
    <property type="entry name" value="(Phosphotyrosine protein) phosphatases II"/>
    <property type="match status" value="2"/>
</dbReference>
<name>A0AAV4WMH1_CAEEX</name>
<dbReference type="InterPro" id="IPR050348">
    <property type="entry name" value="Protein-Tyr_Phosphatase"/>
</dbReference>
<dbReference type="InterPro" id="IPR029021">
    <property type="entry name" value="Prot-tyrosine_phosphatase-like"/>
</dbReference>
<organism evidence="3 4">
    <name type="scientific">Caerostris extrusa</name>
    <name type="common">Bark spider</name>
    <name type="synonym">Caerostris bankana</name>
    <dbReference type="NCBI Taxonomy" id="172846"/>
    <lineage>
        <taxon>Eukaryota</taxon>
        <taxon>Metazoa</taxon>
        <taxon>Ecdysozoa</taxon>
        <taxon>Arthropoda</taxon>
        <taxon>Chelicerata</taxon>
        <taxon>Arachnida</taxon>
        <taxon>Araneae</taxon>
        <taxon>Araneomorphae</taxon>
        <taxon>Entelegynae</taxon>
        <taxon>Araneoidea</taxon>
        <taxon>Araneidae</taxon>
        <taxon>Caerostris</taxon>
    </lineage>
</organism>
<protein>
    <submittedName>
        <fullName evidence="3">Receptor-type tyrosine-protein phosphatase kappa</fullName>
    </submittedName>
</protein>
<feature type="region of interest" description="Disordered" evidence="1">
    <location>
        <begin position="170"/>
        <end position="228"/>
    </location>
</feature>
<feature type="compositionally biased region" description="Basic and acidic residues" evidence="1">
    <location>
        <begin position="179"/>
        <end position="196"/>
    </location>
</feature>
<dbReference type="AlphaFoldDB" id="A0AAV4WMH1"/>